<dbReference type="SUPFAM" id="SSF51735">
    <property type="entry name" value="NAD(P)-binding Rossmann-fold domains"/>
    <property type="match status" value="1"/>
</dbReference>
<keyword evidence="4" id="KW-1185">Reference proteome</keyword>
<reference evidence="3" key="1">
    <citation type="submission" date="2021-06" db="EMBL/GenBank/DDBJ databases">
        <title>Comparative genomics, transcriptomics and evolutionary studies reveal genomic signatures of adaptation to plant cell wall in hemibiotrophic fungi.</title>
        <authorList>
            <consortium name="DOE Joint Genome Institute"/>
            <person name="Baroncelli R."/>
            <person name="Diaz J.F."/>
            <person name="Benocci T."/>
            <person name="Peng M."/>
            <person name="Battaglia E."/>
            <person name="Haridas S."/>
            <person name="Andreopoulos W."/>
            <person name="Labutti K."/>
            <person name="Pangilinan J."/>
            <person name="Floch G.L."/>
            <person name="Makela M.R."/>
            <person name="Henrissat B."/>
            <person name="Grigoriev I.V."/>
            <person name="Crouch J.A."/>
            <person name="De Vries R.P."/>
            <person name="Sukno S.A."/>
            <person name="Thon M.R."/>
        </authorList>
    </citation>
    <scope>NUCLEOTIDE SEQUENCE</scope>
    <source>
        <strain evidence="3">MAFF235873</strain>
    </source>
</reference>
<name>A0AAD9LXN9_9PEZI</name>
<dbReference type="PANTHER" id="PTHR24320:SF272">
    <property type="entry name" value="NAD(P)-BINDING ROSSMANN-FOLD SUPERFAMILY PROTEIN"/>
    <property type="match status" value="1"/>
</dbReference>
<dbReference type="InterPro" id="IPR002347">
    <property type="entry name" value="SDR_fam"/>
</dbReference>
<dbReference type="AlphaFoldDB" id="A0AAD9LXN9"/>
<keyword evidence="2" id="KW-0560">Oxidoreductase</keyword>
<sequence>MSRYAAAYANPQGPGDSRPTALQVVEDEGLIGKLSGKVVLITGGNTGIGLETARAIHATGATLFITARDTNKAQQAIDNIKNGLNSDAPVHAIELHLDSLASVRSAAEAFHSQSNRLNVLIFNAGVLGKPQGNTEDGFETQFATNHLGHFLFFQLVKPTLLTSSTPKSHSRVISVSSMAHHRSNICLDDINFEKEEYKPWNAYGRSKTANILFTNEVERRYGAEGLHGLSLHPGFIYTNLMQHLSGSSLAEFESLVSNDAAQKVVSTPAQGAAMTTYAALSAEWEGRGGTYLADLADKGHTGDFTGPASWTYDEKLQKELWEKSNQLVGFED</sequence>
<dbReference type="PANTHER" id="PTHR24320">
    <property type="entry name" value="RETINOL DEHYDROGENASE"/>
    <property type="match status" value="1"/>
</dbReference>
<dbReference type="Gene3D" id="3.40.50.720">
    <property type="entry name" value="NAD(P)-binding Rossmann-like Domain"/>
    <property type="match status" value="1"/>
</dbReference>
<evidence type="ECO:0000313" key="3">
    <source>
        <dbReference type="EMBL" id="KAK2024959.1"/>
    </source>
</evidence>
<dbReference type="EMBL" id="MU842949">
    <property type="protein sequence ID" value="KAK2024959.1"/>
    <property type="molecule type" value="Genomic_DNA"/>
</dbReference>
<dbReference type="GO" id="GO:0016491">
    <property type="term" value="F:oxidoreductase activity"/>
    <property type="evidence" value="ECO:0007669"/>
    <property type="project" value="UniProtKB-KW"/>
</dbReference>
<comment type="similarity">
    <text evidence="1">Belongs to the short-chain dehydrogenases/reductases (SDR) family.</text>
</comment>
<evidence type="ECO:0000313" key="4">
    <source>
        <dbReference type="Proteomes" id="UP001232148"/>
    </source>
</evidence>
<evidence type="ECO:0000256" key="2">
    <source>
        <dbReference type="ARBA" id="ARBA00023002"/>
    </source>
</evidence>
<dbReference type="InterPro" id="IPR036291">
    <property type="entry name" value="NAD(P)-bd_dom_sf"/>
</dbReference>
<accession>A0AAD9LXN9</accession>
<proteinExistence type="inferred from homology"/>
<dbReference type="Pfam" id="PF00106">
    <property type="entry name" value="adh_short"/>
    <property type="match status" value="1"/>
</dbReference>
<evidence type="ECO:0000256" key="1">
    <source>
        <dbReference type="ARBA" id="ARBA00006484"/>
    </source>
</evidence>
<protein>
    <submittedName>
        <fullName evidence="3">Short chain dehydrogenase</fullName>
    </submittedName>
</protein>
<dbReference type="PRINTS" id="PR00081">
    <property type="entry name" value="GDHRDH"/>
</dbReference>
<comment type="caution">
    <text evidence="3">The sequence shown here is derived from an EMBL/GenBank/DDBJ whole genome shotgun (WGS) entry which is preliminary data.</text>
</comment>
<gene>
    <name evidence="3" type="ORF">LX32DRAFT_704437</name>
</gene>
<organism evidence="3 4">
    <name type="scientific">Colletotrichum zoysiae</name>
    <dbReference type="NCBI Taxonomy" id="1216348"/>
    <lineage>
        <taxon>Eukaryota</taxon>
        <taxon>Fungi</taxon>
        <taxon>Dikarya</taxon>
        <taxon>Ascomycota</taxon>
        <taxon>Pezizomycotina</taxon>
        <taxon>Sordariomycetes</taxon>
        <taxon>Hypocreomycetidae</taxon>
        <taxon>Glomerellales</taxon>
        <taxon>Glomerellaceae</taxon>
        <taxon>Colletotrichum</taxon>
        <taxon>Colletotrichum graminicola species complex</taxon>
    </lineage>
</organism>
<dbReference type="Proteomes" id="UP001232148">
    <property type="component" value="Unassembled WGS sequence"/>
</dbReference>